<reference evidence="3" key="1">
    <citation type="journal article" date="2019" name="Int. J. Syst. Evol. Microbiol.">
        <title>The Global Catalogue of Microorganisms (GCM) 10K type strain sequencing project: providing services to taxonomists for standard genome sequencing and annotation.</title>
        <authorList>
            <consortium name="The Broad Institute Genomics Platform"/>
            <consortium name="The Broad Institute Genome Sequencing Center for Infectious Disease"/>
            <person name="Wu L."/>
            <person name="Ma J."/>
        </authorList>
    </citation>
    <scope>NUCLEOTIDE SEQUENCE [LARGE SCALE GENOMIC DNA]</scope>
    <source>
        <strain evidence="3">CCUG 53762</strain>
    </source>
</reference>
<proteinExistence type="predicted"/>
<evidence type="ECO:0000313" key="2">
    <source>
        <dbReference type="EMBL" id="MFD1630680.1"/>
    </source>
</evidence>
<dbReference type="CDD" id="cd06588">
    <property type="entry name" value="PhnB_like"/>
    <property type="match status" value="1"/>
</dbReference>
<dbReference type="RefSeq" id="WP_379663058.1">
    <property type="nucleotide sequence ID" value="NZ_JBHUDG010000019.1"/>
</dbReference>
<protein>
    <submittedName>
        <fullName evidence="2">VOC family protein</fullName>
    </submittedName>
</protein>
<dbReference type="EMBL" id="JBHUDG010000019">
    <property type="protein sequence ID" value="MFD1630680.1"/>
    <property type="molecule type" value="Genomic_DNA"/>
</dbReference>
<gene>
    <name evidence="2" type="ORF">ACFSAH_12375</name>
</gene>
<dbReference type="PANTHER" id="PTHR33990:SF1">
    <property type="entry name" value="PROTEIN YJDN"/>
    <property type="match status" value="1"/>
</dbReference>
<sequence>MLKLSTYLNFKGQAEEAFNFYQSVLGGELYLQRMNETPFGENLPADEKNCAMHVSLTLANGVILMASDILESAGHQLKVGNNYYVSIHTDSRVEVDRIFNSLSADGVIEMPMEDMFWGDYFGVFADRYGIQWMISHHTEK</sequence>
<dbReference type="InterPro" id="IPR029068">
    <property type="entry name" value="Glyas_Bleomycin-R_OHBP_Dase"/>
</dbReference>
<keyword evidence="3" id="KW-1185">Reference proteome</keyword>
<comment type="caution">
    <text evidence="2">The sequence shown here is derived from an EMBL/GenBank/DDBJ whole genome shotgun (WGS) entry which is preliminary data.</text>
</comment>
<organism evidence="2 3">
    <name type="scientific">Pseudopedobacter beijingensis</name>
    <dbReference type="NCBI Taxonomy" id="1207056"/>
    <lineage>
        <taxon>Bacteria</taxon>
        <taxon>Pseudomonadati</taxon>
        <taxon>Bacteroidota</taxon>
        <taxon>Sphingobacteriia</taxon>
        <taxon>Sphingobacteriales</taxon>
        <taxon>Sphingobacteriaceae</taxon>
        <taxon>Pseudopedobacter</taxon>
    </lineage>
</organism>
<dbReference type="Proteomes" id="UP001597118">
    <property type="component" value="Unassembled WGS sequence"/>
</dbReference>
<dbReference type="Pfam" id="PF06983">
    <property type="entry name" value="3-dmu-9_3-mt"/>
    <property type="match status" value="1"/>
</dbReference>
<name>A0ABW4IEM4_9SPHI</name>
<evidence type="ECO:0000259" key="1">
    <source>
        <dbReference type="Pfam" id="PF06983"/>
    </source>
</evidence>
<accession>A0ABW4IEM4</accession>
<dbReference type="SUPFAM" id="SSF54593">
    <property type="entry name" value="Glyoxalase/Bleomycin resistance protein/Dihydroxybiphenyl dioxygenase"/>
    <property type="match status" value="1"/>
</dbReference>
<feature type="domain" description="PhnB-like" evidence="1">
    <location>
        <begin position="3"/>
        <end position="134"/>
    </location>
</feature>
<dbReference type="InterPro" id="IPR028973">
    <property type="entry name" value="PhnB-like"/>
</dbReference>
<dbReference type="PANTHER" id="PTHR33990">
    <property type="entry name" value="PROTEIN YJDN-RELATED"/>
    <property type="match status" value="1"/>
</dbReference>
<dbReference type="Gene3D" id="3.10.180.10">
    <property type="entry name" value="2,3-Dihydroxybiphenyl 1,2-Dioxygenase, domain 1"/>
    <property type="match status" value="1"/>
</dbReference>
<evidence type="ECO:0000313" key="3">
    <source>
        <dbReference type="Proteomes" id="UP001597118"/>
    </source>
</evidence>